<protein>
    <submittedName>
        <fullName evidence="2">Uncharacterized protein</fullName>
    </submittedName>
</protein>
<feature type="compositionally biased region" description="Low complexity" evidence="1">
    <location>
        <begin position="107"/>
        <end position="116"/>
    </location>
</feature>
<comment type="caution">
    <text evidence="2">The sequence shown here is derived from an EMBL/GenBank/DDBJ whole genome shotgun (WGS) entry which is preliminary data.</text>
</comment>
<accession>A0AAW2WGF7</accession>
<reference evidence="2" key="2">
    <citation type="journal article" date="2024" name="Plant">
        <title>Genomic evolution and insights into agronomic trait innovations of Sesamum species.</title>
        <authorList>
            <person name="Miao H."/>
            <person name="Wang L."/>
            <person name="Qu L."/>
            <person name="Liu H."/>
            <person name="Sun Y."/>
            <person name="Le M."/>
            <person name="Wang Q."/>
            <person name="Wei S."/>
            <person name="Zheng Y."/>
            <person name="Lin W."/>
            <person name="Duan Y."/>
            <person name="Cao H."/>
            <person name="Xiong S."/>
            <person name="Wang X."/>
            <person name="Wei L."/>
            <person name="Li C."/>
            <person name="Ma Q."/>
            <person name="Ju M."/>
            <person name="Zhao R."/>
            <person name="Li G."/>
            <person name="Mu C."/>
            <person name="Tian Q."/>
            <person name="Mei H."/>
            <person name="Zhang T."/>
            <person name="Gao T."/>
            <person name="Zhang H."/>
        </authorList>
    </citation>
    <scope>NUCLEOTIDE SEQUENCE</scope>
    <source>
        <strain evidence="2">KEN1</strain>
    </source>
</reference>
<evidence type="ECO:0000313" key="2">
    <source>
        <dbReference type="EMBL" id="KAL0440286.1"/>
    </source>
</evidence>
<dbReference type="EMBL" id="JACGWN010000008">
    <property type="protein sequence ID" value="KAL0440286.1"/>
    <property type="molecule type" value="Genomic_DNA"/>
</dbReference>
<feature type="compositionally biased region" description="Basic and acidic residues" evidence="1">
    <location>
        <begin position="69"/>
        <end position="81"/>
    </location>
</feature>
<sequence length="233" mass="24827">MPFKERSDDLHFLLESSNVDPYDCQALIDEKLLGHFGLSPDRAPGIPWFGKLLRNQSGNRGGGTPPPRSPRETPPPHDSKGKRPATAPPSATLGGSSEKSRPAPKYLPSGSSRPSLGLPPPPPVKDERGVPLRTSLASSDSLHSFSTLEAERGGNLSLVQSLMRGILSRLTNSCCSSISRGAGRVAPPSYLRYPLGLLLCSLVFLRISDFFDFTGGFCMRGALFPSPGGAFGV</sequence>
<reference evidence="2" key="1">
    <citation type="submission" date="2020-06" db="EMBL/GenBank/DDBJ databases">
        <authorList>
            <person name="Li T."/>
            <person name="Hu X."/>
            <person name="Zhang T."/>
            <person name="Song X."/>
            <person name="Zhang H."/>
            <person name="Dai N."/>
            <person name="Sheng W."/>
            <person name="Hou X."/>
            <person name="Wei L."/>
        </authorList>
    </citation>
    <scope>NUCLEOTIDE SEQUENCE</scope>
    <source>
        <strain evidence="2">KEN1</strain>
        <tissue evidence="2">Leaf</tissue>
    </source>
</reference>
<name>A0AAW2WGF7_9LAMI</name>
<dbReference type="AlphaFoldDB" id="A0AAW2WGF7"/>
<feature type="region of interest" description="Disordered" evidence="1">
    <location>
        <begin position="47"/>
        <end position="130"/>
    </location>
</feature>
<proteinExistence type="predicted"/>
<organism evidence="2">
    <name type="scientific">Sesamum latifolium</name>
    <dbReference type="NCBI Taxonomy" id="2727402"/>
    <lineage>
        <taxon>Eukaryota</taxon>
        <taxon>Viridiplantae</taxon>
        <taxon>Streptophyta</taxon>
        <taxon>Embryophyta</taxon>
        <taxon>Tracheophyta</taxon>
        <taxon>Spermatophyta</taxon>
        <taxon>Magnoliopsida</taxon>
        <taxon>eudicotyledons</taxon>
        <taxon>Gunneridae</taxon>
        <taxon>Pentapetalae</taxon>
        <taxon>asterids</taxon>
        <taxon>lamiids</taxon>
        <taxon>Lamiales</taxon>
        <taxon>Pedaliaceae</taxon>
        <taxon>Sesamum</taxon>
    </lineage>
</organism>
<evidence type="ECO:0000256" key="1">
    <source>
        <dbReference type="SAM" id="MobiDB-lite"/>
    </source>
</evidence>
<gene>
    <name evidence="2" type="ORF">Slati_2511600</name>
</gene>